<comment type="caution">
    <text evidence="2">Lacks conserved residue(s) required for the propagation of feature annotation.</text>
</comment>
<keyword evidence="2" id="KW-0442">Lipid degradation</keyword>
<keyword evidence="5" id="KW-1185">Reference proteome</keyword>
<feature type="short sequence motif" description="DGA/G" evidence="2">
    <location>
        <begin position="180"/>
        <end position="182"/>
    </location>
</feature>
<feature type="short sequence motif" description="GXSXG" evidence="2">
    <location>
        <begin position="42"/>
        <end position="46"/>
    </location>
</feature>
<dbReference type="PANTHER" id="PTHR46394">
    <property type="entry name" value="ANNEXIN"/>
    <property type="match status" value="1"/>
</dbReference>
<dbReference type="InterPro" id="IPR016035">
    <property type="entry name" value="Acyl_Trfase/lysoPLipase"/>
</dbReference>
<gene>
    <name evidence="4" type="ORF">VPK24_07080</name>
</gene>
<feature type="domain" description="PNPLA" evidence="3">
    <location>
        <begin position="9"/>
        <end position="193"/>
    </location>
</feature>
<proteinExistence type="predicted"/>
<dbReference type="RefSeq" id="WP_393011694.1">
    <property type="nucleotide sequence ID" value="NZ_JAZAQF010000042.1"/>
</dbReference>
<organism evidence="4 5">
    <name type="scientific">Limnothrix redekei LRLZ20PSL1</name>
    <dbReference type="NCBI Taxonomy" id="3112953"/>
    <lineage>
        <taxon>Bacteria</taxon>
        <taxon>Bacillati</taxon>
        <taxon>Cyanobacteriota</taxon>
        <taxon>Cyanophyceae</taxon>
        <taxon>Pseudanabaenales</taxon>
        <taxon>Pseudanabaenaceae</taxon>
        <taxon>Limnothrix</taxon>
    </lineage>
</organism>
<evidence type="ECO:0000313" key="4">
    <source>
        <dbReference type="EMBL" id="MFG3817397.1"/>
    </source>
</evidence>
<evidence type="ECO:0000256" key="1">
    <source>
        <dbReference type="ARBA" id="ARBA00023098"/>
    </source>
</evidence>
<dbReference type="InterPro" id="IPR052580">
    <property type="entry name" value="Lipid_Hydrolase"/>
</dbReference>
<protein>
    <submittedName>
        <fullName evidence="4">Patatin-like phospholipase family protein</fullName>
    </submittedName>
</protein>
<keyword evidence="1 2" id="KW-0443">Lipid metabolism</keyword>
<dbReference type="Pfam" id="PF01734">
    <property type="entry name" value="Patatin"/>
    <property type="match status" value="1"/>
</dbReference>
<dbReference type="EMBL" id="JAZAQF010000042">
    <property type="protein sequence ID" value="MFG3817397.1"/>
    <property type="molecule type" value="Genomic_DNA"/>
</dbReference>
<dbReference type="PROSITE" id="PS51635">
    <property type="entry name" value="PNPLA"/>
    <property type="match status" value="1"/>
</dbReference>
<dbReference type="PANTHER" id="PTHR46394:SF1">
    <property type="entry name" value="PNPLA DOMAIN-CONTAINING PROTEIN"/>
    <property type="match status" value="1"/>
</dbReference>
<feature type="active site" description="Proton acceptor" evidence="2">
    <location>
        <position position="180"/>
    </location>
</feature>
<dbReference type="CDD" id="cd07207">
    <property type="entry name" value="Pat_ExoU_VipD_like"/>
    <property type="match status" value="1"/>
</dbReference>
<accession>A0ABW7C9B7</accession>
<dbReference type="Gene3D" id="3.40.1090.10">
    <property type="entry name" value="Cytosolic phospholipase A2 catalytic domain"/>
    <property type="match status" value="2"/>
</dbReference>
<dbReference type="SUPFAM" id="SSF52151">
    <property type="entry name" value="FabD/lysophospholipase-like"/>
    <property type="match status" value="1"/>
</dbReference>
<evidence type="ECO:0000259" key="3">
    <source>
        <dbReference type="PROSITE" id="PS51635"/>
    </source>
</evidence>
<evidence type="ECO:0000256" key="2">
    <source>
        <dbReference type="PROSITE-ProRule" id="PRU01161"/>
    </source>
</evidence>
<sequence>MSSGNYKNLALQAGGVLGTAYVGVVQALSERGLLSKFERVAGASAGAIMGTLIALRFSAAEIEEIMVNLNLSEFTDPTSPINLVQNYGYYAGDVFYKWIQDIIARKLTTTATFEDLVDAGFADLYIFGTDLTARGLREFSYRSTPDAQVAGAVRASMSIPFFFQAWQFPGGIPDNHYYVDGGLILPYPLWTFDYPPFISEDGYNEETLGVSLRTGFSPSGLEKSFDLKEYFESLFEAASSIRISSRNQERTITVDTLNLSPTDFNMSDENKMRLVKSGYDATVEFFKLKDELAVISAA</sequence>
<keyword evidence="2" id="KW-0378">Hydrolase</keyword>
<evidence type="ECO:0000313" key="5">
    <source>
        <dbReference type="Proteomes" id="UP001604335"/>
    </source>
</evidence>
<comment type="caution">
    <text evidence="4">The sequence shown here is derived from an EMBL/GenBank/DDBJ whole genome shotgun (WGS) entry which is preliminary data.</text>
</comment>
<name>A0ABW7C9B7_9CYAN</name>
<dbReference type="InterPro" id="IPR002641">
    <property type="entry name" value="PNPLA_dom"/>
</dbReference>
<dbReference type="Proteomes" id="UP001604335">
    <property type="component" value="Unassembled WGS sequence"/>
</dbReference>
<reference evidence="5" key="1">
    <citation type="journal article" date="2024" name="Algal Res.">
        <title>Biochemical, toxicological and genomic investigation of a high-biomass producing Limnothrix strain isolated from Italian shallow drinking water reservoir.</title>
        <authorList>
            <person name="Simonazzi M."/>
            <person name="Shishido T.K."/>
            <person name="Delbaje E."/>
            <person name="Wahlsten M."/>
            <person name="Fewer D.P."/>
            <person name="Sivonen K."/>
            <person name="Pezzolesi L."/>
            <person name="Pistocchi R."/>
        </authorList>
    </citation>
    <scope>NUCLEOTIDE SEQUENCE [LARGE SCALE GENOMIC DNA]</scope>
    <source>
        <strain evidence="5">LRLZ20PSL1</strain>
    </source>
</reference>
<feature type="active site" description="Nucleophile" evidence="2">
    <location>
        <position position="44"/>
    </location>
</feature>